<organism evidence="2 3">
    <name type="scientific">Varunaivibrio sulfuroxidans</name>
    <dbReference type="NCBI Taxonomy" id="1773489"/>
    <lineage>
        <taxon>Bacteria</taxon>
        <taxon>Pseudomonadati</taxon>
        <taxon>Pseudomonadota</taxon>
        <taxon>Alphaproteobacteria</taxon>
        <taxon>Rhodospirillales</taxon>
        <taxon>Magnetovibrionaceae</taxon>
        <taxon>Varunaivibrio</taxon>
    </lineage>
</organism>
<accession>A0A4R3JG82</accession>
<feature type="domain" description="BON" evidence="1">
    <location>
        <begin position="139"/>
        <end position="207"/>
    </location>
</feature>
<name>A0A4R3JG82_9PROT</name>
<dbReference type="InterPro" id="IPR007055">
    <property type="entry name" value="BON_dom"/>
</dbReference>
<dbReference type="PROSITE" id="PS51257">
    <property type="entry name" value="PROKAR_LIPOPROTEIN"/>
    <property type="match status" value="1"/>
</dbReference>
<dbReference type="EMBL" id="SLZW01000001">
    <property type="protein sequence ID" value="TCS64902.1"/>
    <property type="molecule type" value="Genomic_DNA"/>
</dbReference>
<feature type="domain" description="BON" evidence="1">
    <location>
        <begin position="62"/>
        <end position="130"/>
    </location>
</feature>
<evidence type="ECO:0000259" key="1">
    <source>
        <dbReference type="PROSITE" id="PS50914"/>
    </source>
</evidence>
<dbReference type="PANTHER" id="PTHR34606:SF15">
    <property type="entry name" value="BON DOMAIN-CONTAINING PROTEIN"/>
    <property type="match status" value="1"/>
</dbReference>
<proteinExistence type="predicted"/>
<dbReference type="Gene3D" id="3.30.1340.30">
    <property type="match status" value="1"/>
</dbReference>
<evidence type="ECO:0000313" key="3">
    <source>
        <dbReference type="Proteomes" id="UP000295304"/>
    </source>
</evidence>
<dbReference type="OrthoDB" id="8479706at2"/>
<reference evidence="2 3" key="1">
    <citation type="submission" date="2019-03" db="EMBL/GenBank/DDBJ databases">
        <title>Genomic Encyclopedia of Type Strains, Phase IV (KMG-IV): sequencing the most valuable type-strain genomes for metagenomic binning, comparative biology and taxonomic classification.</title>
        <authorList>
            <person name="Goeker M."/>
        </authorList>
    </citation>
    <scope>NUCLEOTIDE SEQUENCE [LARGE SCALE GENOMIC DNA]</scope>
    <source>
        <strain evidence="2 3">DSM 101688</strain>
    </source>
</reference>
<dbReference type="RefSeq" id="WP_132937639.1">
    <property type="nucleotide sequence ID" value="NZ_CP119676.1"/>
</dbReference>
<dbReference type="Proteomes" id="UP000295304">
    <property type="component" value="Unassembled WGS sequence"/>
</dbReference>
<sequence length="209" mass="22493">MNRNTFTPSVFFSTPLRRGAANGLLFALLALGGCTPLGLAVGAGAATGVAAYEERGVDGAARDLRITGGILDLWLRADYHLPAEVGLEVYDGRAMLTGQVHDEKIRTEAVALAWKVDGVRDVINDIIVTDKGSLLDTARDSWITAQLKTELTFDKSVMAINYAIETVGGTVYMIGIAQNQGELDRVLAHARSIAYVRAVVNHVRIKRPS</sequence>
<gene>
    <name evidence="2" type="ORF">EDD55_101233</name>
</gene>
<protein>
    <submittedName>
        <fullName evidence="2">Osmotically-inducible protein OsmY</fullName>
    </submittedName>
</protein>
<dbReference type="PANTHER" id="PTHR34606">
    <property type="entry name" value="BON DOMAIN-CONTAINING PROTEIN"/>
    <property type="match status" value="1"/>
</dbReference>
<evidence type="ECO:0000313" key="2">
    <source>
        <dbReference type="EMBL" id="TCS64902.1"/>
    </source>
</evidence>
<comment type="caution">
    <text evidence="2">The sequence shown here is derived from an EMBL/GenBank/DDBJ whole genome shotgun (WGS) entry which is preliminary data.</text>
</comment>
<dbReference type="PROSITE" id="PS50914">
    <property type="entry name" value="BON"/>
    <property type="match status" value="2"/>
</dbReference>
<dbReference type="InterPro" id="IPR051686">
    <property type="entry name" value="Lipoprotein_DolP"/>
</dbReference>
<dbReference type="Pfam" id="PF04972">
    <property type="entry name" value="BON"/>
    <property type="match status" value="2"/>
</dbReference>
<keyword evidence="3" id="KW-1185">Reference proteome</keyword>
<dbReference type="AlphaFoldDB" id="A0A4R3JG82"/>